<name>A0ACB8DMY3_DERSI</name>
<protein>
    <submittedName>
        <fullName evidence="1">Uncharacterized protein</fullName>
    </submittedName>
</protein>
<evidence type="ECO:0000313" key="1">
    <source>
        <dbReference type="EMBL" id="KAH7973729.1"/>
    </source>
</evidence>
<organism evidence="1 2">
    <name type="scientific">Dermacentor silvarum</name>
    <name type="common">Tick</name>
    <dbReference type="NCBI Taxonomy" id="543639"/>
    <lineage>
        <taxon>Eukaryota</taxon>
        <taxon>Metazoa</taxon>
        <taxon>Ecdysozoa</taxon>
        <taxon>Arthropoda</taxon>
        <taxon>Chelicerata</taxon>
        <taxon>Arachnida</taxon>
        <taxon>Acari</taxon>
        <taxon>Parasitiformes</taxon>
        <taxon>Ixodida</taxon>
        <taxon>Ixodoidea</taxon>
        <taxon>Ixodidae</taxon>
        <taxon>Rhipicephalinae</taxon>
        <taxon>Dermacentor</taxon>
    </lineage>
</organism>
<keyword evidence="2" id="KW-1185">Reference proteome</keyword>
<proteinExistence type="predicted"/>
<sequence>MADCYGSLADFADFAGRVHDITEDDVYRYAPPLRPRRRDRRNPREVYNAEFSWRYRFSKQAVLSEMLPLAPKDNERGHRVPALLQLLIALRFYTAPERFSRETSSRLAPFSSSHRPSTRNLHTVSIRVPSLVMTRTPKRRAPSTPCGRDPFLRGLWSRIADLSAAGISKDELSQDTLRPNLQQNIMVASTTRRENADRYVRIKEIRISDKIHEPCSYETAPHSTSKGVIRGIPLQDNPATIDGKIVNQNNPLALAAKIITPTGTVIITFDGHRVPNFVRYGTLLMKCFLYRRQVDVCHACGRLGHRAAVCPTPSDVICRGCGLQNPDEQHHCTPNSRSAVVRTSPRVKNVCIDLRRRTSFADDASSVPDSKSSSPHRRSFHPPIKPHPAQALGAEDARAREADPQVDGAPQVTLPQDCDPRRLLERTPAPEATPSSAPGATPADARKPAARADATPASTNQSLQTVAGVHQSESAKPLAATPDDAADAKAPTPTIVRVLWTLDARDSVSERQCCDTRPTRPTTVGGGSATRIRAGVRTTPPNPTCRPGPLDSADLSAIVC</sequence>
<accession>A0ACB8DMY3</accession>
<dbReference type="Proteomes" id="UP000821865">
    <property type="component" value="Chromosome 10"/>
</dbReference>
<dbReference type="EMBL" id="CM023479">
    <property type="protein sequence ID" value="KAH7973729.1"/>
    <property type="molecule type" value="Genomic_DNA"/>
</dbReference>
<gene>
    <name evidence="1" type="ORF">HPB49_004533</name>
</gene>
<evidence type="ECO:0000313" key="2">
    <source>
        <dbReference type="Proteomes" id="UP000821865"/>
    </source>
</evidence>
<comment type="caution">
    <text evidence="1">The sequence shown here is derived from an EMBL/GenBank/DDBJ whole genome shotgun (WGS) entry which is preliminary data.</text>
</comment>
<reference evidence="1" key="1">
    <citation type="submission" date="2020-05" db="EMBL/GenBank/DDBJ databases">
        <title>Large-scale comparative analyses of tick genomes elucidate their genetic diversity and vector capacities.</title>
        <authorList>
            <person name="Jia N."/>
            <person name="Wang J."/>
            <person name="Shi W."/>
            <person name="Du L."/>
            <person name="Sun Y."/>
            <person name="Zhan W."/>
            <person name="Jiang J."/>
            <person name="Wang Q."/>
            <person name="Zhang B."/>
            <person name="Ji P."/>
            <person name="Sakyi L.B."/>
            <person name="Cui X."/>
            <person name="Yuan T."/>
            <person name="Jiang B."/>
            <person name="Yang W."/>
            <person name="Lam T.T.-Y."/>
            <person name="Chang Q."/>
            <person name="Ding S."/>
            <person name="Wang X."/>
            <person name="Zhu J."/>
            <person name="Ruan X."/>
            <person name="Zhao L."/>
            <person name="Wei J."/>
            <person name="Que T."/>
            <person name="Du C."/>
            <person name="Cheng J."/>
            <person name="Dai P."/>
            <person name="Han X."/>
            <person name="Huang E."/>
            <person name="Gao Y."/>
            <person name="Liu J."/>
            <person name="Shao H."/>
            <person name="Ye R."/>
            <person name="Li L."/>
            <person name="Wei W."/>
            <person name="Wang X."/>
            <person name="Wang C."/>
            <person name="Yang T."/>
            <person name="Huo Q."/>
            <person name="Li W."/>
            <person name="Guo W."/>
            <person name="Chen H."/>
            <person name="Zhou L."/>
            <person name="Ni X."/>
            <person name="Tian J."/>
            <person name="Zhou Y."/>
            <person name="Sheng Y."/>
            <person name="Liu T."/>
            <person name="Pan Y."/>
            <person name="Xia L."/>
            <person name="Li J."/>
            <person name="Zhao F."/>
            <person name="Cao W."/>
        </authorList>
    </citation>
    <scope>NUCLEOTIDE SEQUENCE</scope>
    <source>
        <strain evidence="1">Dsil-2018</strain>
    </source>
</reference>